<evidence type="ECO:0000256" key="5">
    <source>
        <dbReference type="ARBA" id="ARBA00047517"/>
    </source>
</evidence>
<keyword evidence="4" id="KW-0456">Lyase</keyword>
<evidence type="ECO:0000256" key="1">
    <source>
        <dbReference type="ARBA" id="ARBA00001933"/>
    </source>
</evidence>
<dbReference type="InterPro" id="IPR015424">
    <property type="entry name" value="PyrdxlP-dep_Trfase"/>
</dbReference>
<name>A0A2T7UHA1_9BURK</name>
<dbReference type="GO" id="GO:0047804">
    <property type="term" value="F:cysteine-S-conjugate beta-lyase activity"/>
    <property type="evidence" value="ECO:0007669"/>
    <property type="project" value="InterPro"/>
</dbReference>
<dbReference type="AlphaFoldDB" id="A0A2T7UHA1"/>
<evidence type="ECO:0000256" key="4">
    <source>
        <dbReference type="ARBA" id="ARBA00023239"/>
    </source>
</evidence>
<dbReference type="OrthoDB" id="9805807at2"/>
<protein>
    <submittedName>
        <fullName evidence="8">Cystathionine beta-lyase</fullName>
    </submittedName>
</protein>
<dbReference type="Gene3D" id="3.40.640.10">
    <property type="entry name" value="Type I PLP-dependent aspartate aminotransferase-like (Major domain)"/>
    <property type="match status" value="1"/>
</dbReference>
<dbReference type="PANTHER" id="PTHR43500">
    <property type="entry name" value="CYSTATHIONINE BETA-LYASE-RELATED"/>
    <property type="match status" value="1"/>
</dbReference>
<keyword evidence="3 6" id="KW-0663">Pyridoxal phosphate</keyword>
<dbReference type="Gene3D" id="3.90.1150.10">
    <property type="entry name" value="Aspartate Aminotransferase, domain 1"/>
    <property type="match status" value="1"/>
</dbReference>
<dbReference type="GO" id="GO:0019346">
    <property type="term" value="P:transsulfuration"/>
    <property type="evidence" value="ECO:0007669"/>
    <property type="project" value="InterPro"/>
</dbReference>
<dbReference type="STRING" id="1293045.H663_19440"/>
<comment type="cofactor">
    <cofactor evidence="1 7">
        <name>pyridoxal 5'-phosphate</name>
        <dbReference type="ChEBI" id="CHEBI:597326"/>
    </cofactor>
</comment>
<evidence type="ECO:0000256" key="7">
    <source>
        <dbReference type="RuleBase" id="RU362118"/>
    </source>
</evidence>
<keyword evidence="9" id="KW-1185">Reference proteome</keyword>
<dbReference type="EMBL" id="LFYT02000003">
    <property type="protein sequence ID" value="PVE44053.1"/>
    <property type="molecule type" value="Genomic_DNA"/>
</dbReference>
<dbReference type="InterPro" id="IPR000277">
    <property type="entry name" value="Cys/Met-Metab_PyrdxlP-dep_enz"/>
</dbReference>
<evidence type="ECO:0000256" key="6">
    <source>
        <dbReference type="PIRSR" id="PIRSR001434-2"/>
    </source>
</evidence>
<reference evidence="8" key="1">
    <citation type="submission" date="2017-04" db="EMBL/GenBank/DDBJ databases">
        <title>Unexpected and diverse lifestyles within the genus Limnohabitans.</title>
        <authorList>
            <person name="Kasalicky V."/>
            <person name="Mehrshad M."/>
            <person name="Andrei S.-A."/>
            <person name="Salcher M."/>
            <person name="Kratochvilova H."/>
            <person name="Simek K."/>
            <person name="Ghai R."/>
        </authorList>
    </citation>
    <scope>NUCLEOTIDE SEQUENCE [LARGE SCALE GENOMIC DNA]</scope>
    <source>
        <strain evidence="8">II-D5</strain>
    </source>
</reference>
<dbReference type="PANTHER" id="PTHR43500:SF1">
    <property type="entry name" value="CYSTATHIONINE BETA-LYASE-RELATED"/>
    <property type="match status" value="1"/>
</dbReference>
<comment type="caution">
    <text evidence="8">The sequence shown here is derived from an EMBL/GenBank/DDBJ whole genome shotgun (WGS) entry which is preliminary data.</text>
</comment>
<dbReference type="PIRSF" id="PIRSF001434">
    <property type="entry name" value="CGS"/>
    <property type="match status" value="1"/>
</dbReference>
<dbReference type="InterPro" id="IPR015422">
    <property type="entry name" value="PyrdxlP-dep_Trfase_small"/>
</dbReference>
<proteinExistence type="inferred from homology"/>
<evidence type="ECO:0000256" key="2">
    <source>
        <dbReference type="ARBA" id="ARBA00009077"/>
    </source>
</evidence>
<evidence type="ECO:0000256" key="3">
    <source>
        <dbReference type="ARBA" id="ARBA00022898"/>
    </source>
</evidence>
<comment type="similarity">
    <text evidence="2 7">Belongs to the trans-sulfuration enzymes family.</text>
</comment>
<comment type="catalytic activity">
    <reaction evidence="5">
        <text>L,L-cystathionine + H2O = L-homocysteine + pyruvate + NH4(+)</text>
        <dbReference type="Rhea" id="RHEA:13965"/>
        <dbReference type="ChEBI" id="CHEBI:15361"/>
        <dbReference type="ChEBI" id="CHEBI:15377"/>
        <dbReference type="ChEBI" id="CHEBI:28938"/>
        <dbReference type="ChEBI" id="CHEBI:58161"/>
        <dbReference type="ChEBI" id="CHEBI:58199"/>
    </reaction>
</comment>
<dbReference type="SUPFAM" id="SSF53383">
    <property type="entry name" value="PLP-dependent transferases"/>
    <property type="match status" value="1"/>
</dbReference>
<gene>
    <name evidence="8" type="ORF">H663_003595</name>
</gene>
<dbReference type="InterPro" id="IPR006233">
    <property type="entry name" value="Cys_b_lyase_bac"/>
</dbReference>
<accession>A0A2T7UHA1</accession>
<feature type="modified residue" description="N6-(pyridoxal phosphate)lysine" evidence="6">
    <location>
        <position position="225"/>
    </location>
</feature>
<dbReference type="InterPro" id="IPR015421">
    <property type="entry name" value="PyrdxlP-dep_Trfase_major"/>
</dbReference>
<dbReference type="RefSeq" id="WP_053176463.1">
    <property type="nucleotide sequence ID" value="NZ_LFYT02000003.1"/>
</dbReference>
<dbReference type="GO" id="GO:0019450">
    <property type="term" value="P:L-cysteine catabolic process to pyruvate"/>
    <property type="evidence" value="ECO:0007669"/>
    <property type="project" value="TreeGrafter"/>
</dbReference>
<dbReference type="GO" id="GO:0030170">
    <property type="term" value="F:pyridoxal phosphate binding"/>
    <property type="evidence" value="ECO:0007669"/>
    <property type="project" value="InterPro"/>
</dbReference>
<dbReference type="Pfam" id="PF01053">
    <property type="entry name" value="Cys_Met_Meta_PP"/>
    <property type="match status" value="1"/>
</dbReference>
<evidence type="ECO:0000313" key="9">
    <source>
        <dbReference type="Proteomes" id="UP000037507"/>
    </source>
</evidence>
<sequence>MQKDLQNLPSETSVTGLIHHPYTPPAGFEAPQPGVFKASTVYFPTVAHMRQREWKDKSAYTYGLHGTPTTYLLEERLCTLEGGLQCVLVPSGLAALALVALAVLKTGDEVLIPDNAYGPNKALADGELRHFGITHRFYDPMDPQDLSRQITPRTRLVWLEAPGSVSMEFPDLPEMVRRCRERGVLCALDNTWGAGLAFKPFDLLGDGAGGEGSLAVDFSAHALTKYPSGGGDVLMGSVITRDAALHLQIKLCHMRLGLGVAANDAETVLRSLPSIALRYAAHDQTARTLAAWWQKQPQCAQLLHPAFEGAPGHAHWQALCDHAPGAGLAAGLFSVMIDARFSQAQVDAFCDGLKLFKIGYSWGGPVSLVVPYDIASMRQAWPGHLKQGTLVRFSTGLESAQDLMLDLHQALQAHLPMA</sequence>
<organism evidence="8 9">
    <name type="scientific">Limnohabitans planktonicus II-D5</name>
    <dbReference type="NCBI Taxonomy" id="1293045"/>
    <lineage>
        <taxon>Bacteria</taxon>
        <taxon>Pseudomonadati</taxon>
        <taxon>Pseudomonadota</taxon>
        <taxon>Betaproteobacteria</taxon>
        <taxon>Burkholderiales</taxon>
        <taxon>Comamonadaceae</taxon>
        <taxon>Limnohabitans</taxon>
    </lineage>
</organism>
<dbReference type="Proteomes" id="UP000037507">
    <property type="component" value="Unassembled WGS sequence"/>
</dbReference>
<evidence type="ECO:0000313" key="8">
    <source>
        <dbReference type="EMBL" id="PVE44053.1"/>
    </source>
</evidence>